<dbReference type="SUPFAM" id="SSF53474">
    <property type="entry name" value="alpha/beta-Hydrolases"/>
    <property type="match status" value="1"/>
</dbReference>
<evidence type="ECO:0000313" key="2">
    <source>
        <dbReference type="Proteomes" id="UP000006621"/>
    </source>
</evidence>
<evidence type="ECO:0000313" key="1">
    <source>
        <dbReference type="EMBL" id="AEI14454.1"/>
    </source>
</evidence>
<reference evidence="1 2" key="1">
    <citation type="journal article" date="2011" name="Stand. Genomic Sci.">
        <title>Genome sequence of the moderately thermophilic halophile Flexistipes sinusarabici strain (MAS10).</title>
        <authorList>
            <person name="Lapidus A."/>
            <person name="Chertkov O."/>
            <person name="Nolan M."/>
            <person name="Lucas S."/>
            <person name="Hammon N."/>
            <person name="Deshpande S."/>
            <person name="Cheng J.F."/>
            <person name="Tapia R."/>
            <person name="Han C."/>
            <person name="Goodwin L."/>
            <person name="Pitluck S."/>
            <person name="Liolios K."/>
            <person name="Pagani I."/>
            <person name="Ivanova N."/>
            <person name="Huntemann M."/>
            <person name="Mavromatis K."/>
            <person name="Mikhailova N."/>
            <person name="Pati A."/>
            <person name="Chen A."/>
            <person name="Palaniappan K."/>
            <person name="Land M."/>
            <person name="Hauser L."/>
            <person name="Brambilla E.M."/>
            <person name="Rohde M."/>
            <person name="Abt B."/>
            <person name="Spring S."/>
            <person name="Goker M."/>
            <person name="Bristow J."/>
            <person name="Eisen J.A."/>
            <person name="Markowitz V."/>
            <person name="Hugenholtz P."/>
            <person name="Kyrpides N.C."/>
            <person name="Klenk H.P."/>
            <person name="Woyke T."/>
        </authorList>
    </citation>
    <scope>NUCLEOTIDE SEQUENCE [LARGE SCALE GENOMIC DNA]</scope>
    <source>
        <strain evidence="2">DSM 4947 / MAS 10</strain>
    </source>
</reference>
<gene>
    <name evidence="1" type="ordered locus">Flexsi_0784</name>
</gene>
<sequence>MSETNNLNNIFISGWGGYKELLPSLAEKTNFYVPFIDPPEIIKDSIKRGGKTLMGWSTGAHIISKDIPENTDKWENIVLIAPFSDFTKSFGTKILDAMIKGLHYNFYKTMNLFYQRCGIKKQIDAKENDASKLITGLEFLKTSRLVKNSNTGKITVIYGTNDQIVKKKEILYLLKIFNNSHFTEVDQPHFINENILSEFL</sequence>
<name>F8E4G8_FLESM</name>
<reference evidence="2" key="2">
    <citation type="submission" date="2011-06" db="EMBL/GenBank/DDBJ databases">
        <title>The complete genome of Flexistipes sinusarabici DSM 4947.</title>
        <authorList>
            <person name="Lucas S."/>
            <person name="Han J."/>
            <person name="Lapidus A."/>
            <person name="Bruce D."/>
            <person name="Goodwin L."/>
            <person name="Pitluck S."/>
            <person name="Peters L."/>
            <person name="Kyrpides N."/>
            <person name="Mavromatis K."/>
            <person name="Ivanova N."/>
            <person name="Mikhailova N."/>
            <person name="Chertkov O."/>
            <person name="Detter J.C."/>
            <person name="Tapia R."/>
            <person name="Han C."/>
            <person name="Land M."/>
            <person name="Hauser L."/>
            <person name="Markowitz V."/>
            <person name="Cheng J.-F."/>
            <person name="Hugenholtz P."/>
            <person name="Woyke T."/>
            <person name="Wu D."/>
            <person name="Spring S."/>
            <person name="Schroeder M."/>
            <person name="Brambilla E."/>
            <person name="Klenk H.-P."/>
            <person name="Eisen J.A."/>
        </authorList>
    </citation>
    <scope>NUCLEOTIDE SEQUENCE [LARGE SCALE GENOMIC DNA]</scope>
    <source>
        <strain evidence="2">DSM 4947 / MAS 10</strain>
    </source>
</reference>
<keyword evidence="2" id="KW-1185">Reference proteome</keyword>
<dbReference type="eggNOG" id="COG2267">
    <property type="taxonomic scope" value="Bacteria"/>
</dbReference>
<protein>
    <recommendedName>
        <fullName evidence="3">Biotin synthesis protein BioG</fullName>
    </recommendedName>
</protein>
<dbReference type="RefSeq" id="WP_013885950.1">
    <property type="nucleotide sequence ID" value="NC_015672.1"/>
</dbReference>
<dbReference type="AlphaFoldDB" id="F8E4G8"/>
<dbReference type="InterPro" id="IPR029058">
    <property type="entry name" value="AB_hydrolase_fold"/>
</dbReference>
<dbReference type="STRING" id="717231.Flexsi_0784"/>
<dbReference type="OrthoDB" id="9799552at2"/>
<proteinExistence type="predicted"/>
<dbReference type="HOGENOM" id="CLU_118030_0_0_0"/>
<dbReference type="Proteomes" id="UP000006621">
    <property type="component" value="Chromosome"/>
</dbReference>
<dbReference type="EMBL" id="CP002858">
    <property type="protein sequence ID" value="AEI14454.1"/>
    <property type="molecule type" value="Genomic_DNA"/>
</dbReference>
<evidence type="ECO:0008006" key="3">
    <source>
        <dbReference type="Google" id="ProtNLM"/>
    </source>
</evidence>
<dbReference type="KEGG" id="fsi:Flexsi_0784"/>
<dbReference type="Gene3D" id="3.40.50.1820">
    <property type="entry name" value="alpha/beta hydrolase"/>
    <property type="match status" value="1"/>
</dbReference>
<organism evidence="1 2">
    <name type="scientific">Flexistipes sinusarabici (strain ATCC 49648 / DSM 4947 / MAS 10)</name>
    <dbReference type="NCBI Taxonomy" id="717231"/>
    <lineage>
        <taxon>Bacteria</taxon>
        <taxon>Pseudomonadati</taxon>
        <taxon>Deferribacterota</taxon>
        <taxon>Deferribacteres</taxon>
        <taxon>Deferribacterales</taxon>
        <taxon>Flexistipitaceae</taxon>
        <taxon>Flexistipes</taxon>
    </lineage>
</organism>
<accession>F8E4G8</accession>